<reference evidence="2" key="1">
    <citation type="submission" date="2016-10" db="EMBL/GenBank/DDBJ databases">
        <authorList>
            <person name="Varghese N."/>
            <person name="Submissions S."/>
        </authorList>
    </citation>
    <scope>NUCLEOTIDE SEQUENCE [LARGE SCALE GENOMIC DNA]</scope>
    <source>
        <strain evidence="2">CGMCC 1.11014</strain>
    </source>
</reference>
<dbReference type="EMBL" id="FPBO01000001">
    <property type="protein sequence ID" value="SFU29267.1"/>
    <property type="molecule type" value="Genomic_DNA"/>
</dbReference>
<gene>
    <name evidence="1" type="ORF">SAMN05216552_1001264</name>
</gene>
<keyword evidence="2" id="KW-1185">Reference proteome</keyword>
<proteinExistence type="predicted"/>
<dbReference type="AlphaFoldDB" id="A0A1I7EZD7"/>
<dbReference type="RefSeq" id="WP_143132885.1">
    <property type="nucleotide sequence ID" value="NZ_FPBO01000001.1"/>
</dbReference>
<sequence length="135" mass="16058">MAEDYVVTRELTRDMREAGARLLRELDKENVPVTAAYGSFDYESHRWMLFLVGPGIIERDDPDTYLEIRRVLDRLEEDGVDTYGVNYRLLDDSRAQYRELRDDVNFFRDKFSAPLPPRPPLGRKFRDDIHIYRMP</sequence>
<dbReference type="Proteomes" id="UP000199391">
    <property type="component" value="Unassembled WGS sequence"/>
</dbReference>
<accession>A0A1I7EZD7</accession>
<protein>
    <submittedName>
        <fullName evidence="1">Uncharacterized protein</fullName>
    </submittedName>
</protein>
<name>A0A1I7EZD7_9BURK</name>
<dbReference type="OrthoDB" id="5621714at2"/>
<evidence type="ECO:0000313" key="2">
    <source>
        <dbReference type="Proteomes" id="UP000199391"/>
    </source>
</evidence>
<evidence type="ECO:0000313" key="1">
    <source>
        <dbReference type="EMBL" id="SFU29267.1"/>
    </source>
</evidence>
<organism evidence="1 2">
    <name type="scientific">Pseudoduganella namucuonensis</name>
    <dbReference type="NCBI Taxonomy" id="1035707"/>
    <lineage>
        <taxon>Bacteria</taxon>
        <taxon>Pseudomonadati</taxon>
        <taxon>Pseudomonadota</taxon>
        <taxon>Betaproteobacteria</taxon>
        <taxon>Burkholderiales</taxon>
        <taxon>Oxalobacteraceae</taxon>
        <taxon>Telluria group</taxon>
        <taxon>Pseudoduganella</taxon>
    </lineage>
</organism>
<dbReference type="STRING" id="1035707.SAMN05216552_1001264"/>